<evidence type="ECO:0000256" key="1">
    <source>
        <dbReference type="ARBA" id="ARBA00023235"/>
    </source>
</evidence>
<dbReference type="NCBIfam" id="TIGR00524">
    <property type="entry name" value="eIF-2B_rel"/>
    <property type="match status" value="1"/>
</dbReference>
<dbReference type="InterPro" id="IPR000649">
    <property type="entry name" value="IF-2B-related"/>
</dbReference>
<dbReference type="InterPro" id="IPR011559">
    <property type="entry name" value="Initiation_fac_2B_a/b/d"/>
</dbReference>
<keyword evidence="1 3" id="KW-0413">Isomerase</keyword>
<dbReference type="Gene3D" id="1.20.120.420">
    <property type="entry name" value="translation initiation factor eif-2b, domain 1"/>
    <property type="match status" value="1"/>
</dbReference>
<sequence length="367" mass="37170">MRIVDWADETEGGPAVVLLDQRALPQRTEHLHLTTVDGVIDAVRSLAVRGAPSLGITGAFGVALAAHRHGTGTPGARAAVRADAERIATARPTAVPLSIGVRRALAVLDGSADSTASTASTDSAPTGSAPTPAAVLAVARAVAAEAAAVNAAATRRAADLVRARCPERPLRALTVCNTGPLAAGPGGTALGAILTLHADGALAEVLACETRPLLQGARLTVWELERAGVPHRLCVDSAGPAAIATGLVDVVFAGADRIAANGDVANKIGTYMLACAAARSGIPFVVVAPEETIDPHTPTGGDIVVEQRGADEVREHGGTLMTLPGTPVYNPAFDVTPHELVTAIVTEHRAWSPAPSASAPRSAAPPR</sequence>
<dbReference type="InterPro" id="IPR037171">
    <property type="entry name" value="NagB/RpiA_transferase-like"/>
</dbReference>
<dbReference type="Gene3D" id="3.40.50.10470">
    <property type="entry name" value="Translation initiation factor eif-2b, domain 2"/>
    <property type="match status" value="1"/>
</dbReference>
<evidence type="ECO:0000256" key="2">
    <source>
        <dbReference type="RuleBase" id="RU003814"/>
    </source>
</evidence>
<accession>A0ABN1XHQ8</accession>
<proteinExistence type="inferred from homology"/>
<name>A0ABN1XHQ8_9PSEU</name>
<keyword evidence="4" id="KW-1185">Reference proteome</keyword>
<dbReference type="PANTHER" id="PTHR43475">
    <property type="entry name" value="METHYLTHIORIBOSE-1-PHOSPHATE ISOMERASE"/>
    <property type="match status" value="1"/>
</dbReference>
<dbReference type="InterPro" id="IPR005251">
    <property type="entry name" value="IF-M1Pi"/>
</dbReference>
<dbReference type="SUPFAM" id="SSF100950">
    <property type="entry name" value="NagB/RpiA/CoA transferase-like"/>
    <property type="match status" value="1"/>
</dbReference>
<organism evidence="3 4">
    <name type="scientific">Pseudonocardia kongjuensis</name>
    <dbReference type="NCBI Taxonomy" id="102227"/>
    <lineage>
        <taxon>Bacteria</taxon>
        <taxon>Bacillati</taxon>
        <taxon>Actinomycetota</taxon>
        <taxon>Actinomycetes</taxon>
        <taxon>Pseudonocardiales</taxon>
        <taxon>Pseudonocardiaceae</taxon>
        <taxon>Pseudonocardia</taxon>
    </lineage>
</organism>
<evidence type="ECO:0000313" key="3">
    <source>
        <dbReference type="EMBL" id="GAA1379678.1"/>
    </source>
</evidence>
<reference evidence="3 4" key="1">
    <citation type="journal article" date="2019" name="Int. J. Syst. Evol. Microbiol.">
        <title>The Global Catalogue of Microorganisms (GCM) 10K type strain sequencing project: providing services to taxonomists for standard genome sequencing and annotation.</title>
        <authorList>
            <consortium name="The Broad Institute Genomics Platform"/>
            <consortium name="The Broad Institute Genome Sequencing Center for Infectious Disease"/>
            <person name="Wu L."/>
            <person name="Ma J."/>
        </authorList>
    </citation>
    <scope>NUCLEOTIDE SEQUENCE [LARGE SCALE GENOMIC DNA]</scope>
    <source>
        <strain evidence="3 4">JCM 11896</strain>
    </source>
</reference>
<dbReference type="Proteomes" id="UP001501414">
    <property type="component" value="Unassembled WGS sequence"/>
</dbReference>
<dbReference type="InterPro" id="IPR042529">
    <property type="entry name" value="IF_2B-like_C"/>
</dbReference>
<dbReference type="GO" id="GO:0016853">
    <property type="term" value="F:isomerase activity"/>
    <property type="evidence" value="ECO:0007669"/>
    <property type="project" value="UniProtKB-KW"/>
</dbReference>
<comment type="caution">
    <text evidence="3">The sequence shown here is derived from an EMBL/GenBank/DDBJ whole genome shotgun (WGS) entry which is preliminary data.</text>
</comment>
<dbReference type="PANTHER" id="PTHR43475:SF1">
    <property type="entry name" value="METHYLTHIORIBOSE-1-PHOSPHATE ISOMERASE"/>
    <property type="match status" value="1"/>
</dbReference>
<dbReference type="RefSeq" id="WP_344017668.1">
    <property type="nucleotide sequence ID" value="NZ_BAAAJK010000001.1"/>
</dbReference>
<dbReference type="NCBIfam" id="TIGR00512">
    <property type="entry name" value="salvage_mtnA"/>
    <property type="match status" value="1"/>
</dbReference>
<dbReference type="EMBL" id="BAAAJK010000001">
    <property type="protein sequence ID" value="GAA1379678.1"/>
    <property type="molecule type" value="Genomic_DNA"/>
</dbReference>
<dbReference type="InterPro" id="IPR027363">
    <property type="entry name" value="M1Pi_N"/>
</dbReference>
<gene>
    <name evidence="3" type="primary">mtnA</name>
    <name evidence="3" type="ORF">GCM10009613_02690</name>
</gene>
<evidence type="ECO:0000313" key="4">
    <source>
        <dbReference type="Proteomes" id="UP001501414"/>
    </source>
</evidence>
<protein>
    <submittedName>
        <fullName evidence="3">S-methyl-5-thioribose-1-phosphate isomerase</fullName>
    </submittedName>
</protein>
<comment type="similarity">
    <text evidence="2">Belongs to the eIF-2B alpha/beta/delta subunits family.</text>
</comment>
<dbReference type="Pfam" id="PF01008">
    <property type="entry name" value="IF-2B"/>
    <property type="match status" value="1"/>
</dbReference>
<dbReference type="NCBIfam" id="NF004326">
    <property type="entry name" value="PRK05720.1"/>
    <property type="match status" value="1"/>
</dbReference>